<accession>A0A562UH12</accession>
<evidence type="ECO:0000313" key="2">
    <source>
        <dbReference type="Proteomes" id="UP000317010"/>
    </source>
</evidence>
<protein>
    <submittedName>
        <fullName evidence="1">Uncharacterized protein</fullName>
    </submittedName>
</protein>
<dbReference type="RefSeq" id="WP_144908709.1">
    <property type="nucleotide sequence ID" value="NZ_VLLI01000001.1"/>
</dbReference>
<proteinExistence type="predicted"/>
<evidence type="ECO:0000313" key="1">
    <source>
        <dbReference type="EMBL" id="TWJ04465.1"/>
    </source>
</evidence>
<name>A0A562UH12_9SPHI</name>
<organism evidence="1 2">
    <name type="scientific">Mucilaginibacter frigoritolerans</name>
    <dbReference type="NCBI Taxonomy" id="652788"/>
    <lineage>
        <taxon>Bacteria</taxon>
        <taxon>Pseudomonadati</taxon>
        <taxon>Bacteroidota</taxon>
        <taxon>Sphingobacteriia</taxon>
        <taxon>Sphingobacteriales</taxon>
        <taxon>Sphingobacteriaceae</taxon>
        <taxon>Mucilaginibacter</taxon>
    </lineage>
</organism>
<dbReference type="AlphaFoldDB" id="A0A562UH12"/>
<dbReference type="Proteomes" id="UP000317010">
    <property type="component" value="Unassembled WGS sequence"/>
</dbReference>
<reference evidence="1 2" key="1">
    <citation type="submission" date="2019-07" db="EMBL/GenBank/DDBJ databases">
        <title>Genomic Encyclopedia of Archaeal and Bacterial Type Strains, Phase II (KMG-II): from individual species to whole genera.</title>
        <authorList>
            <person name="Goeker M."/>
        </authorList>
    </citation>
    <scope>NUCLEOTIDE SEQUENCE [LARGE SCALE GENOMIC DNA]</scope>
    <source>
        <strain evidence="1 2">ATCC BAA-1854</strain>
    </source>
</reference>
<sequence>MSGHVKIPGSIYCKLCKECGSRPVIAAVEDIGYVVKCPKDNGHYQTMPGLIDIEDWNHNNTITSSSTDYNTNHLIAW</sequence>
<comment type="caution">
    <text evidence="1">The sequence shown here is derived from an EMBL/GenBank/DDBJ whole genome shotgun (WGS) entry which is preliminary data.</text>
</comment>
<gene>
    <name evidence="1" type="ORF">JN11_00174</name>
</gene>
<keyword evidence="2" id="KW-1185">Reference proteome</keyword>
<dbReference type="OrthoDB" id="797361at2"/>
<dbReference type="EMBL" id="VLLI01000001">
    <property type="protein sequence ID" value="TWJ04465.1"/>
    <property type="molecule type" value="Genomic_DNA"/>
</dbReference>